<evidence type="ECO:0000256" key="1">
    <source>
        <dbReference type="ARBA" id="ARBA00005466"/>
    </source>
</evidence>
<evidence type="ECO:0000313" key="7">
    <source>
        <dbReference type="EMBL" id="KAF4966899.1"/>
    </source>
</evidence>
<dbReference type="Proteomes" id="UP000622797">
    <property type="component" value="Unassembled WGS sequence"/>
</dbReference>
<evidence type="ECO:0000256" key="5">
    <source>
        <dbReference type="SAM" id="SignalP"/>
    </source>
</evidence>
<evidence type="ECO:0000256" key="3">
    <source>
        <dbReference type="ARBA" id="ARBA00022827"/>
    </source>
</evidence>
<dbReference type="AlphaFoldDB" id="A0A8H4TZI5"/>
<dbReference type="Gene3D" id="3.30.465.10">
    <property type="match status" value="1"/>
</dbReference>
<reference evidence="7" key="1">
    <citation type="journal article" date="2020" name="BMC Genomics">
        <title>Correction to: Identification and distribution of gene clusters required for synthesis of sphingolipid metabolism inhibitors in diverse species of the filamentous fungus Fusarium.</title>
        <authorList>
            <person name="Kim H.S."/>
            <person name="Lohmar J.M."/>
            <person name="Busman M."/>
            <person name="Brown D.W."/>
            <person name="Naumann T.A."/>
            <person name="Divon H.H."/>
            <person name="Lysoe E."/>
            <person name="Uhlig S."/>
            <person name="Proctor R.H."/>
        </authorList>
    </citation>
    <scope>NUCLEOTIDE SEQUENCE</scope>
    <source>
        <strain evidence="7">NRRL 20472</strain>
    </source>
</reference>
<feature type="domain" description="FAD-binding PCMH-type" evidence="6">
    <location>
        <begin position="96"/>
        <end position="267"/>
    </location>
</feature>
<dbReference type="InterPro" id="IPR036318">
    <property type="entry name" value="FAD-bd_PCMH-like_sf"/>
</dbReference>
<keyword evidence="2" id="KW-0285">Flavoprotein</keyword>
<keyword evidence="5" id="KW-0732">Signal</keyword>
<proteinExistence type="inferred from homology"/>
<keyword evidence="4" id="KW-0560">Oxidoreductase</keyword>
<dbReference type="SUPFAM" id="SSF56176">
    <property type="entry name" value="FAD-binding/transporter-associated domain-like"/>
    <property type="match status" value="1"/>
</dbReference>
<sequence>MRYSSLFALASVAVTASAAADSLLETSDFNVTQALLDQGVDVSELPVSADDAKRSDTGCAAACASLKILYGDAAVETRNEKAFSDFTGAYWSSNQAEVNPYCIFKPTRSTQISVVVLLARLSQCPFAAKSGGHAAFAGASSVEGGITISFANLKDISLSKDKKIASIEPGNIWGPVFEELTKSDLTVVGGRLYNIGVGGLTTGGGISYFSNLYGWAGDNVESYEVVLANGLIVKATPTQYSDLYWALRGGGNNFGLVVKFNLKTIPLPKGEMWGGSRVYTEDKFPEVTDALFNIIKNSADDPKAGIYVVWNYNAGTKLAIPALYYAEPDADNATIWDDFNAIESISDTTQNRVLAAWGKETMNDSPPGLREIYYVITVKVDRDILAFARDYFWKTVPTVGDIPGIVPNLVVQGITVPQIKQMQKNEGSPLGLDPAEGPLFILQLCAMWDNKSDDEAVYSWMSDILETVTKEAKSRGVNNDYVYMNYASQFQDVIASYGSENKAKLKSISKKYDPQQVFQVLQPGYFKLDRAPVPNSGYFSH</sequence>
<comment type="caution">
    <text evidence="7">The sequence shown here is derived from an EMBL/GenBank/DDBJ whole genome shotgun (WGS) entry which is preliminary data.</text>
</comment>
<dbReference type="PROSITE" id="PS51387">
    <property type="entry name" value="FAD_PCMH"/>
    <property type="match status" value="1"/>
</dbReference>
<dbReference type="InterPro" id="IPR012951">
    <property type="entry name" value="BBE"/>
</dbReference>
<feature type="chain" id="PRO_5034242025" description="FAD-binding PCMH-type domain-containing protein" evidence="5">
    <location>
        <begin position="21"/>
        <end position="541"/>
    </location>
</feature>
<reference evidence="7" key="2">
    <citation type="submission" date="2020-05" db="EMBL/GenBank/DDBJ databases">
        <authorList>
            <person name="Kim H.-S."/>
            <person name="Proctor R.H."/>
            <person name="Brown D.W."/>
        </authorList>
    </citation>
    <scope>NUCLEOTIDE SEQUENCE</scope>
    <source>
        <strain evidence="7">NRRL 20472</strain>
    </source>
</reference>
<evidence type="ECO:0000256" key="4">
    <source>
        <dbReference type="ARBA" id="ARBA00023002"/>
    </source>
</evidence>
<keyword evidence="3" id="KW-0274">FAD</keyword>
<comment type="similarity">
    <text evidence="1">Belongs to the oxygen-dependent FAD-linked oxidoreductase family.</text>
</comment>
<evidence type="ECO:0000313" key="8">
    <source>
        <dbReference type="Proteomes" id="UP000622797"/>
    </source>
</evidence>
<dbReference type="PANTHER" id="PTHR42973:SF34">
    <property type="entry name" value="FAD BINDING DOMAIN PROTEIN (AFU_ORTHOLOGUE AFUA_3G02770)"/>
    <property type="match status" value="1"/>
</dbReference>
<dbReference type="EMBL" id="JABEXW010000264">
    <property type="protein sequence ID" value="KAF4966899.1"/>
    <property type="molecule type" value="Genomic_DNA"/>
</dbReference>
<dbReference type="InterPro" id="IPR050416">
    <property type="entry name" value="FAD-linked_Oxidoreductase"/>
</dbReference>
<dbReference type="PANTHER" id="PTHR42973">
    <property type="entry name" value="BINDING OXIDOREDUCTASE, PUTATIVE (AFU_ORTHOLOGUE AFUA_1G17690)-RELATED"/>
    <property type="match status" value="1"/>
</dbReference>
<dbReference type="InterPro" id="IPR016166">
    <property type="entry name" value="FAD-bd_PCMH"/>
</dbReference>
<accession>A0A8H4TZI5</accession>
<dbReference type="OrthoDB" id="2151789at2759"/>
<dbReference type="GO" id="GO:0016491">
    <property type="term" value="F:oxidoreductase activity"/>
    <property type="evidence" value="ECO:0007669"/>
    <property type="project" value="UniProtKB-KW"/>
</dbReference>
<dbReference type="Pfam" id="PF01565">
    <property type="entry name" value="FAD_binding_4"/>
    <property type="match status" value="1"/>
</dbReference>
<keyword evidence="8" id="KW-1185">Reference proteome</keyword>
<organism evidence="7 8">
    <name type="scientific">Fusarium sarcochroum</name>
    <dbReference type="NCBI Taxonomy" id="1208366"/>
    <lineage>
        <taxon>Eukaryota</taxon>
        <taxon>Fungi</taxon>
        <taxon>Dikarya</taxon>
        <taxon>Ascomycota</taxon>
        <taxon>Pezizomycotina</taxon>
        <taxon>Sordariomycetes</taxon>
        <taxon>Hypocreomycetidae</taxon>
        <taxon>Hypocreales</taxon>
        <taxon>Nectriaceae</taxon>
        <taxon>Fusarium</taxon>
        <taxon>Fusarium lateritium species complex</taxon>
    </lineage>
</organism>
<dbReference type="GO" id="GO:0071949">
    <property type="term" value="F:FAD binding"/>
    <property type="evidence" value="ECO:0007669"/>
    <property type="project" value="InterPro"/>
</dbReference>
<dbReference type="InterPro" id="IPR006094">
    <property type="entry name" value="Oxid_FAD_bind_N"/>
</dbReference>
<name>A0A8H4TZI5_9HYPO</name>
<feature type="signal peptide" evidence="5">
    <location>
        <begin position="1"/>
        <end position="20"/>
    </location>
</feature>
<dbReference type="Gene3D" id="3.40.462.20">
    <property type="match status" value="1"/>
</dbReference>
<gene>
    <name evidence="7" type="ORF">FSARC_5463</name>
</gene>
<evidence type="ECO:0000256" key="2">
    <source>
        <dbReference type="ARBA" id="ARBA00022630"/>
    </source>
</evidence>
<evidence type="ECO:0000259" key="6">
    <source>
        <dbReference type="PROSITE" id="PS51387"/>
    </source>
</evidence>
<dbReference type="InterPro" id="IPR016169">
    <property type="entry name" value="FAD-bd_PCMH_sub2"/>
</dbReference>
<dbReference type="Pfam" id="PF08031">
    <property type="entry name" value="BBE"/>
    <property type="match status" value="1"/>
</dbReference>
<protein>
    <recommendedName>
        <fullName evidence="6">FAD-binding PCMH-type domain-containing protein</fullName>
    </recommendedName>
</protein>